<dbReference type="InterPro" id="IPR016147">
    <property type="entry name" value="Pili_assmbl_chaperone_N"/>
</dbReference>
<feature type="chain" id="PRO_5045249538" evidence="9">
    <location>
        <begin position="22"/>
        <end position="230"/>
    </location>
</feature>
<dbReference type="InterPro" id="IPR050643">
    <property type="entry name" value="Periplasmic_pilus_chap"/>
</dbReference>
<keyword evidence="6 8" id="KW-0143">Chaperone</keyword>
<dbReference type="InterPro" id="IPR016148">
    <property type="entry name" value="Pili_assmbl_chaperone_C"/>
</dbReference>
<dbReference type="InterPro" id="IPR036316">
    <property type="entry name" value="Pili_assmbl_chap_C_dom_sf"/>
</dbReference>
<evidence type="ECO:0000256" key="8">
    <source>
        <dbReference type="RuleBase" id="RU003918"/>
    </source>
</evidence>
<evidence type="ECO:0000256" key="9">
    <source>
        <dbReference type="SAM" id="SignalP"/>
    </source>
</evidence>
<evidence type="ECO:0000256" key="1">
    <source>
        <dbReference type="ARBA" id="ARBA00004418"/>
    </source>
</evidence>
<sequence length="230" mass="26148">MRKLPHIFFCLMFSLSSISHAAGIQIGRTRIIYNADKKEIALPLVNKDNTLPWLVQSWTDTGDGKTRGPFIITPPLFRLDPQKEQSLRIAWNGTVLPDDRESIFYMNIRTIPATAKEDSDKNVMRLIYKTRLKLFWRPDGLKGTQGETCKNLHFKRQNNELQVINEGAYYSTFDSLYVGNAKVERADMVAPASAISVDLPKNIAGNRVSWRCITDYGNASDQYTSTLVQE</sequence>
<comment type="subcellular location">
    <subcellularLocation>
        <location evidence="1 8">Periplasm</location>
    </subcellularLocation>
</comment>
<evidence type="ECO:0000256" key="6">
    <source>
        <dbReference type="ARBA" id="ARBA00023186"/>
    </source>
</evidence>
<dbReference type="PRINTS" id="PR00969">
    <property type="entry name" value="CHAPERONPILI"/>
</dbReference>
<evidence type="ECO:0000256" key="4">
    <source>
        <dbReference type="ARBA" id="ARBA00022729"/>
    </source>
</evidence>
<dbReference type="InterPro" id="IPR013783">
    <property type="entry name" value="Ig-like_fold"/>
</dbReference>
<evidence type="ECO:0000259" key="11">
    <source>
        <dbReference type="Pfam" id="PF02753"/>
    </source>
</evidence>
<protein>
    <submittedName>
        <fullName evidence="12">Molecular chaperone</fullName>
    </submittedName>
</protein>
<comment type="similarity">
    <text evidence="2 8">Belongs to the periplasmic pilus chaperone family.</text>
</comment>
<dbReference type="SUPFAM" id="SSF49354">
    <property type="entry name" value="PapD-like"/>
    <property type="match status" value="1"/>
</dbReference>
<dbReference type="InterPro" id="IPR008962">
    <property type="entry name" value="PapD-like_sf"/>
</dbReference>
<keyword evidence="5" id="KW-0574">Periplasm</keyword>
<organism evidence="12 13">
    <name type="scientific">Enterobacter nematophilus</name>
    <dbReference type="NCBI Taxonomy" id="2994648"/>
    <lineage>
        <taxon>Bacteria</taxon>
        <taxon>Pseudomonadati</taxon>
        <taxon>Pseudomonadota</taxon>
        <taxon>Gammaproteobacteria</taxon>
        <taxon>Enterobacterales</taxon>
        <taxon>Enterobacteriaceae</taxon>
        <taxon>Enterobacter</taxon>
    </lineage>
</organism>
<reference evidence="12" key="1">
    <citation type="submission" date="2022-11" db="EMBL/GenBank/DDBJ databases">
        <title>Biodiversity and phylogenetic relationships of bacteria.</title>
        <authorList>
            <person name="Machado R.A.R."/>
            <person name="Bhat A."/>
            <person name="Loulou A."/>
            <person name="Kallel S."/>
        </authorList>
    </citation>
    <scope>NUCLEOTIDE SEQUENCE</scope>
    <source>
        <strain evidence="12">E-TC7</strain>
    </source>
</reference>
<dbReference type="Pfam" id="PF02753">
    <property type="entry name" value="PapD_C"/>
    <property type="match status" value="1"/>
</dbReference>
<accession>A0ABT3VWG6</accession>
<feature type="domain" description="Pili assembly chaperone N-terminal" evidence="10">
    <location>
        <begin position="23"/>
        <end position="142"/>
    </location>
</feature>
<evidence type="ECO:0000256" key="5">
    <source>
        <dbReference type="ARBA" id="ARBA00022764"/>
    </source>
</evidence>
<dbReference type="InterPro" id="IPR001829">
    <property type="entry name" value="Pili_assmbl_chaperone_bac"/>
</dbReference>
<evidence type="ECO:0000256" key="7">
    <source>
        <dbReference type="ARBA" id="ARBA00023319"/>
    </source>
</evidence>
<comment type="caution">
    <text evidence="12">The sequence shown here is derived from an EMBL/GenBank/DDBJ whole genome shotgun (WGS) entry which is preliminary data.</text>
</comment>
<name>A0ABT3VWG6_9ENTR</name>
<dbReference type="PANTHER" id="PTHR30251">
    <property type="entry name" value="PILUS ASSEMBLY CHAPERONE"/>
    <property type="match status" value="1"/>
</dbReference>
<dbReference type="Proteomes" id="UP001146015">
    <property type="component" value="Unassembled WGS sequence"/>
</dbReference>
<dbReference type="PANTHER" id="PTHR30251:SF2">
    <property type="entry name" value="FIMBRIAL CHAPERONE YADV-RELATED"/>
    <property type="match status" value="1"/>
</dbReference>
<dbReference type="PROSITE" id="PS00635">
    <property type="entry name" value="PILI_CHAPERONE"/>
    <property type="match status" value="1"/>
</dbReference>
<evidence type="ECO:0000256" key="2">
    <source>
        <dbReference type="ARBA" id="ARBA00007399"/>
    </source>
</evidence>
<gene>
    <name evidence="12" type="ORF">OSH03_08990</name>
</gene>
<feature type="signal peptide" evidence="9">
    <location>
        <begin position="1"/>
        <end position="21"/>
    </location>
</feature>
<dbReference type="Gene3D" id="2.60.40.10">
    <property type="entry name" value="Immunoglobulins"/>
    <property type="match status" value="2"/>
</dbReference>
<dbReference type="SUPFAM" id="SSF49584">
    <property type="entry name" value="Periplasmic chaperone C-domain"/>
    <property type="match status" value="1"/>
</dbReference>
<keyword evidence="13" id="KW-1185">Reference proteome</keyword>
<evidence type="ECO:0000313" key="13">
    <source>
        <dbReference type="Proteomes" id="UP001146015"/>
    </source>
</evidence>
<dbReference type="EMBL" id="JAPKNE010000002">
    <property type="protein sequence ID" value="MCX5574096.1"/>
    <property type="molecule type" value="Genomic_DNA"/>
</dbReference>
<proteinExistence type="inferred from homology"/>
<keyword evidence="4 9" id="KW-0732">Signal</keyword>
<evidence type="ECO:0000313" key="12">
    <source>
        <dbReference type="EMBL" id="MCX5574096.1"/>
    </source>
</evidence>
<keyword evidence="3" id="KW-1029">Fimbrium biogenesis</keyword>
<dbReference type="Pfam" id="PF00345">
    <property type="entry name" value="PapD_N"/>
    <property type="match status" value="1"/>
</dbReference>
<dbReference type="RefSeq" id="WP_266178853.1">
    <property type="nucleotide sequence ID" value="NZ_JAPKNE010000002.1"/>
</dbReference>
<feature type="domain" description="Pili assembly chaperone C-terminal" evidence="11">
    <location>
        <begin position="164"/>
        <end position="220"/>
    </location>
</feature>
<evidence type="ECO:0000259" key="10">
    <source>
        <dbReference type="Pfam" id="PF00345"/>
    </source>
</evidence>
<evidence type="ECO:0000256" key="3">
    <source>
        <dbReference type="ARBA" id="ARBA00022558"/>
    </source>
</evidence>
<dbReference type="InterPro" id="IPR018046">
    <property type="entry name" value="Pili_assmbl_chaperone_CS"/>
</dbReference>
<keyword evidence="7" id="KW-0393">Immunoglobulin domain</keyword>